<dbReference type="EMBL" id="JBBIAA010000026">
    <property type="protein sequence ID" value="MEJ5946587.1"/>
    <property type="molecule type" value="Genomic_DNA"/>
</dbReference>
<evidence type="ECO:0000256" key="4">
    <source>
        <dbReference type="ARBA" id="ARBA00022475"/>
    </source>
</evidence>
<feature type="transmembrane region" description="Helical" evidence="8">
    <location>
        <begin position="94"/>
        <end position="114"/>
    </location>
</feature>
<feature type="transmembrane region" description="Helical" evidence="8">
    <location>
        <begin position="126"/>
        <end position="153"/>
    </location>
</feature>
<dbReference type="RefSeq" id="WP_339575968.1">
    <property type="nucleotide sequence ID" value="NZ_JBBIAA010000026.1"/>
</dbReference>
<dbReference type="InterPro" id="IPR052017">
    <property type="entry name" value="TSUP"/>
</dbReference>
<feature type="transmembrane region" description="Helical" evidence="8">
    <location>
        <begin position="222"/>
        <end position="243"/>
    </location>
</feature>
<feature type="transmembrane region" description="Helical" evidence="8">
    <location>
        <begin position="33"/>
        <end position="58"/>
    </location>
</feature>
<accession>A0ABU8RNA5</accession>
<evidence type="ECO:0000313" key="9">
    <source>
        <dbReference type="EMBL" id="MEJ5946587.1"/>
    </source>
</evidence>
<dbReference type="PANTHER" id="PTHR30269:SF37">
    <property type="entry name" value="MEMBRANE TRANSPORTER PROTEIN"/>
    <property type="match status" value="1"/>
</dbReference>
<evidence type="ECO:0000256" key="5">
    <source>
        <dbReference type="ARBA" id="ARBA00022692"/>
    </source>
</evidence>
<dbReference type="Proteomes" id="UP001387100">
    <property type="component" value="Unassembled WGS sequence"/>
</dbReference>
<comment type="caution">
    <text evidence="9">The sequence shown here is derived from an EMBL/GenBank/DDBJ whole genome shotgun (WGS) entry which is preliminary data.</text>
</comment>
<evidence type="ECO:0000256" key="1">
    <source>
        <dbReference type="ARBA" id="ARBA00004651"/>
    </source>
</evidence>
<feature type="transmembrane region" description="Helical" evidence="8">
    <location>
        <begin position="191"/>
        <end position="210"/>
    </location>
</feature>
<reference evidence="9 10" key="1">
    <citation type="journal article" date="2017" name="Int. J. Syst. Evol. Microbiol.">
        <title>Pseudokineococcus basanitobsidens sp. nov., isolated from volcanic rock.</title>
        <authorList>
            <person name="Lee D.W."/>
            <person name="Park M.Y."/>
            <person name="Kim J.J."/>
            <person name="Kim B.S."/>
        </authorList>
    </citation>
    <scope>NUCLEOTIDE SEQUENCE [LARGE SCALE GENOMIC DNA]</scope>
    <source>
        <strain evidence="9 10">DSM 103726</strain>
    </source>
</reference>
<protein>
    <recommendedName>
        <fullName evidence="8">Probable membrane transporter protein</fullName>
    </recommendedName>
</protein>
<evidence type="ECO:0000313" key="10">
    <source>
        <dbReference type="Proteomes" id="UP001387100"/>
    </source>
</evidence>
<evidence type="ECO:0000256" key="2">
    <source>
        <dbReference type="ARBA" id="ARBA00009142"/>
    </source>
</evidence>
<keyword evidence="10" id="KW-1185">Reference proteome</keyword>
<keyword evidence="4 8" id="KW-1003">Cell membrane</keyword>
<proteinExistence type="inferred from homology"/>
<evidence type="ECO:0000256" key="6">
    <source>
        <dbReference type="ARBA" id="ARBA00022989"/>
    </source>
</evidence>
<dbReference type="InterPro" id="IPR002781">
    <property type="entry name" value="TM_pro_TauE-like"/>
</dbReference>
<sequence>MLLAAAVLAAVVLGATAQRITGLGFALTTVPVLSLALGPLGGVLVVNVCAAMTSSLILWRLRRDVDWRRYALLITAAVVGILPGSVLAQSVPSAWLELVVGLLVLAALAASLLARRAPAMTGRAPAVVAGVAAGVMNTTAGVGGPAFSVYAVASRWPQRSFAATLQPLFISTGLVSFGSKVAIDASALPPLAWWVWVGIAGALAVGVLLGDRASRRISPGRARAALLVVAAAGAGTIAVRGAVDLLGA</sequence>
<keyword evidence="6 8" id="KW-1133">Transmembrane helix</keyword>
<dbReference type="Pfam" id="PF01925">
    <property type="entry name" value="TauE"/>
    <property type="match status" value="1"/>
</dbReference>
<evidence type="ECO:0000256" key="7">
    <source>
        <dbReference type="ARBA" id="ARBA00023136"/>
    </source>
</evidence>
<comment type="similarity">
    <text evidence="2 8">Belongs to the 4-toluene sulfonate uptake permease (TSUP) (TC 2.A.102) family.</text>
</comment>
<keyword evidence="7 8" id="KW-0472">Membrane</keyword>
<gene>
    <name evidence="9" type="ORF">WDZ17_14915</name>
</gene>
<name>A0ABU8RNA5_9ACTN</name>
<dbReference type="PANTHER" id="PTHR30269">
    <property type="entry name" value="TRANSMEMBRANE PROTEIN YFCA"/>
    <property type="match status" value="1"/>
</dbReference>
<comment type="subcellular location">
    <subcellularLocation>
        <location evidence="1 8">Cell membrane</location>
        <topology evidence="1 8">Multi-pass membrane protein</topology>
    </subcellularLocation>
</comment>
<evidence type="ECO:0000256" key="3">
    <source>
        <dbReference type="ARBA" id="ARBA00022448"/>
    </source>
</evidence>
<keyword evidence="5 8" id="KW-0812">Transmembrane</keyword>
<organism evidence="9 10">
    <name type="scientific">Pseudokineococcus basanitobsidens</name>
    <dbReference type="NCBI Taxonomy" id="1926649"/>
    <lineage>
        <taxon>Bacteria</taxon>
        <taxon>Bacillati</taxon>
        <taxon>Actinomycetota</taxon>
        <taxon>Actinomycetes</taxon>
        <taxon>Kineosporiales</taxon>
        <taxon>Kineosporiaceae</taxon>
        <taxon>Pseudokineococcus</taxon>
    </lineage>
</organism>
<evidence type="ECO:0000256" key="8">
    <source>
        <dbReference type="RuleBase" id="RU363041"/>
    </source>
</evidence>
<feature type="transmembrane region" description="Helical" evidence="8">
    <location>
        <begin position="70"/>
        <end position="88"/>
    </location>
</feature>
<keyword evidence="3" id="KW-0813">Transport</keyword>